<reference evidence="13" key="3">
    <citation type="submission" date="2025-09" db="UniProtKB">
        <authorList>
            <consortium name="Ensembl"/>
        </authorList>
    </citation>
    <scope>IDENTIFICATION</scope>
</reference>
<evidence type="ECO:0000256" key="1">
    <source>
        <dbReference type="ARBA" id="ARBA00004162"/>
    </source>
</evidence>
<evidence type="ECO:0000256" key="8">
    <source>
        <dbReference type="ARBA" id="ARBA00023157"/>
    </source>
</evidence>
<organism evidence="13 14">
    <name type="scientific">Peromyscus maniculatus bairdii</name>
    <name type="common">Prairie deer mouse</name>
    <dbReference type="NCBI Taxonomy" id="230844"/>
    <lineage>
        <taxon>Eukaryota</taxon>
        <taxon>Metazoa</taxon>
        <taxon>Chordata</taxon>
        <taxon>Craniata</taxon>
        <taxon>Vertebrata</taxon>
        <taxon>Euteleostomi</taxon>
        <taxon>Mammalia</taxon>
        <taxon>Eutheria</taxon>
        <taxon>Euarchontoglires</taxon>
        <taxon>Glires</taxon>
        <taxon>Rodentia</taxon>
        <taxon>Myomorpha</taxon>
        <taxon>Muroidea</taxon>
        <taxon>Cricetidae</taxon>
        <taxon>Neotominae</taxon>
        <taxon>Peromyscus</taxon>
    </lineage>
</organism>
<dbReference type="GO" id="GO:0032396">
    <property type="term" value="F:inhibitory MHC class I receptor activity"/>
    <property type="evidence" value="ECO:0007669"/>
    <property type="project" value="TreeGrafter"/>
</dbReference>
<evidence type="ECO:0000256" key="10">
    <source>
        <dbReference type="ARBA" id="ARBA00023319"/>
    </source>
</evidence>
<keyword evidence="8" id="KW-1015">Disulfide bond</keyword>
<feature type="domain" description="Ig-like" evidence="12">
    <location>
        <begin position="327"/>
        <end position="419"/>
    </location>
</feature>
<reference evidence="14" key="1">
    <citation type="submission" date="2018-10" db="EMBL/GenBank/DDBJ databases">
        <title>Improved assembly of the deer mouse Peromyscus maniculatus genome.</title>
        <authorList>
            <person name="Lassance J.-M."/>
            <person name="Hoekstra H.E."/>
        </authorList>
    </citation>
    <scope>NUCLEOTIDE SEQUENCE [LARGE SCALE GENOMIC DNA]</scope>
</reference>
<dbReference type="InterPro" id="IPR003599">
    <property type="entry name" value="Ig_sub"/>
</dbReference>
<evidence type="ECO:0000313" key="13">
    <source>
        <dbReference type="Ensembl" id="ENSPEMP00000029212.1"/>
    </source>
</evidence>
<keyword evidence="6 11" id="KW-1133">Transmembrane helix</keyword>
<dbReference type="Pfam" id="PF13895">
    <property type="entry name" value="Ig_2"/>
    <property type="match status" value="1"/>
</dbReference>
<dbReference type="SMART" id="SM00409">
    <property type="entry name" value="IG"/>
    <property type="match status" value="3"/>
</dbReference>
<evidence type="ECO:0000256" key="7">
    <source>
        <dbReference type="ARBA" id="ARBA00023136"/>
    </source>
</evidence>
<evidence type="ECO:0000256" key="9">
    <source>
        <dbReference type="ARBA" id="ARBA00023180"/>
    </source>
</evidence>
<dbReference type="InterPro" id="IPR036179">
    <property type="entry name" value="Ig-like_dom_sf"/>
</dbReference>
<dbReference type="GO" id="GO:0005886">
    <property type="term" value="C:plasma membrane"/>
    <property type="evidence" value="ECO:0007669"/>
    <property type="project" value="UniProtKB-SubCell"/>
</dbReference>
<dbReference type="InterPro" id="IPR050412">
    <property type="entry name" value="Ig-like_Receptors_ImmuneReg"/>
</dbReference>
<evidence type="ECO:0000256" key="3">
    <source>
        <dbReference type="ARBA" id="ARBA00022692"/>
    </source>
</evidence>
<evidence type="ECO:0000256" key="4">
    <source>
        <dbReference type="ARBA" id="ARBA00022729"/>
    </source>
</evidence>
<feature type="transmembrane region" description="Helical" evidence="11">
    <location>
        <begin position="457"/>
        <end position="478"/>
    </location>
</feature>
<keyword evidence="5" id="KW-0677">Repeat</keyword>
<keyword evidence="2" id="KW-1003">Cell membrane</keyword>
<dbReference type="Pfam" id="PF00047">
    <property type="entry name" value="ig"/>
    <property type="match status" value="2"/>
</dbReference>
<dbReference type="PANTHER" id="PTHR11738">
    <property type="entry name" value="MHC CLASS I NK CELL RECEPTOR"/>
    <property type="match status" value="1"/>
</dbReference>
<feature type="domain" description="Ig-like" evidence="12">
    <location>
        <begin position="22"/>
        <end position="121"/>
    </location>
</feature>
<dbReference type="InterPro" id="IPR013151">
    <property type="entry name" value="Immunoglobulin_dom"/>
</dbReference>
<dbReference type="GO" id="GO:0002764">
    <property type="term" value="P:immune response-regulating signaling pathway"/>
    <property type="evidence" value="ECO:0007669"/>
    <property type="project" value="TreeGrafter"/>
</dbReference>
<dbReference type="SUPFAM" id="SSF48726">
    <property type="entry name" value="Immunoglobulin"/>
    <property type="match status" value="4"/>
</dbReference>
<dbReference type="AlphaFoldDB" id="A0A8C8UCI5"/>
<proteinExistence type="predicted"/>
<keyword evidence="9" id="KW-0325">Glycoprotein</keyword>
<accession>A0A8C8UCI5</accession>
<dbReference type="PANTHER" id="PTHR11738:SF179">
    <property type="entry name" value="LEUKOCYTE IMMUNOGLOBULIN-LIKE RECEPTOR SUBFAMILY A MEMBER 5"/>
    <property type="match status" value="1"/>
</dbReference>
<comment type="subcellular location">
    <subcellularLocation>
        <location evidence="1">Cell membrane</location>
        <topology evidence="1">Single-pass membrane protein</topology>
    </subcellularLocation>
</comment>
<protein>
    <recommendedName>
        <fullName evidence="12">Ig-like domain-containing protein</fullName>
    </recommendedName>
</protein>
<dbReference type="Gene3D" id="2.60.40.10">
    <property type="entry name" value="Immunoglobulins"/>
    <property type="match status" value="4"/>
</dbReference>
<name>A0A8C8UCI5_PERMB</name>
<dbReference type="SMART" id="SM00408">
    <property type="entry name" value="IGc2"/>
    <property type="match status" value="3"/>
</dbReference>
<reference evidence="13" key="2">
    <citation type="submission" date="2025-08" db="UniProtKB">
        <authorList>
            <consortium name="Ensembl"/>
        </authorList>
    </citation>
    <scope>IDENTIFICATION</scope>
</reference>
<dbReference type="GeneTree" id="ENSGT01100000263478"/>
<evidence type="ECO:0000313" key="14">
    <source>
        <dbReference type="Proteomes" id="UP000694547"/>
    </source>
</evidence>
<dbReference type="PROSITE" id="PS50835">
    <property type="entry name" value="IG_LIKE"/>
    <property type="match status" value="2"/>
</dbReference>
<dbReference type="InterPro" id="IPR003598">
    <property type="entry name" value="Ig_sub2"/>
</dbReference>
<evidence type="ECO:0000256" key="6">
    <source>
        <dbReference type="ARBA" id="ARBA00022989"/>
    </source>
</evidence>
<dbReference type="InterPro" id="IPR013783">
    <property type="entry name" value="Ig-like_fold"/>
</dbReference>
<evidence type="ECO:0000259" key="12">
    <source>
        <dbReference type="PROSITE" id="PS50835"/>
    </source>
</evidence>
<evidence type="ECO:0000256" key="5">
    <source>
        <dbReference type="ARBA" id="ARBA00022737"/>
    </source>
</evidence>
<keyword evidence="4" id="KW-0732">Signal</keyword>
<dbReference type="Proteomes" id="UP000694547">
    <property type="component" value="Unassembled WGS sequence"/>
</dbReference>
<dbReference type="FunFam" id="2.60.40.10:FF:000049">
    <property type="entry name" value="Leukocyte immunoglobulin-like receptor subfamily B member 1"/>
    <property type="match status" value="4"/>
</dbReference>
<dbReference type="Ensembl" id="ENSPEMT00000042305.1">
    <property type="protein sequence ID" value="ENSPEMP00000029212.1"/>
    <property type="gene ID" value="ENSPEMG00000027541.1"/>
</dbReference>
<keyword evidence="7 11" id="KW-0472">Membrane</keyword>
<dbReference type="InterPro" id="IPR007110">
    <property type="entry name" value="Ig-like_dom"/>
</dbReference>
<evidence type="ECO:0000256" key="2">
    <source>
        <dbReference type="ARBA" id="ARBA00022475"/>
    </source>
</evidence>
<evidence type="ECO:0000256" key="11">
    <source>
        <dbReference type="SAM" id="Phobius"/>
    </source>
</evidence>
<sequence length="491" mass="53961">MSKINHPVFTAKLCCTPRRLFPHRSHLLFSGTLQKATIWAEPGSVITSGNPVTIWCEGSKETQIYFLYKEGSSAPWDSQTPKDPGSKAMFSIASMEKHHAGQYRCYSYKSTGCTEHSEPLELVVTGVYHDKPILSAFPSPVVTSGGNVTLQCVSSKGYDGFILTGKDLKFSRSQKAQFIHTGQSLALFPEISMISSKNGPFRCYGYYTITSLVWSESSNPLEIHVSGLSGKPSLVTEHGPVLGPGENLTLQCSSEISYDRFVLSKEVGSDLHQVSVHQSQAGYFHANFTLGFVNFSTGGRYRCYGSYNFSDWSAPSDSLDILITGHPPVTPNLSVYPGTTVSSGENVTLLCQSSVPVDTFFLFKEGAAHPYMQQRAKSQDLRYEAEFFMSAVTSAFGGSYICFGSNSSSPYLLSHASVPVEIIVSGEPLQSHTICSNLQFFIHDVPCLIELEGYQKAVIGVSVAFFLLLFLLILFLILRLRHQKNDRKGGE</sequence>
<keyword evidence="10" id="KW-0393">Immunoglobulin domain</keyword>
<keyword evidence="3 11" id="KW-0812">Transmembrane</keyword>
<keyword evidence="14" id="KW-1185">Reference proteome</keyword>
<dbReference type="GO" id="GO:0019221">
    <property type="term" value="P:cytokine-mediated signaling pathway"/>
    <property type="evidence" value="ECO:0007669"/>
    <property type="project" value="TreeGrafter"/>
</dbReference>